<dbReference type="PANTHER" id="PTHR43248">
    <property type="entry name" value="2-SUCCINYL-6-HYDROXY-2,4-CYCLOHEXADIENE-1-CARBOXYLATE SYNTHASE"/>
    <property type="match status" value="1"/>
</dbReference>
<evidence type="ECO:0000256" key="2">
    <source>
        <dbReference type="ARBA" id="ARBA00022801"/>
    </source>
</evidence>
<dbReference type="GO" id="GO:0016787">
    <property type="term" value="F:hydrolase activity"/>
    <property type="evidence" value="ECO:0007669"/>
    <property type="project" value="UniProtKB-KW"/>
</dbReference>
<dbReference type="InterPro" id="IPR051601">
    <property type="entry name" value="Serine_prot/Carboxylest_S33"/>
</dbReference>
<feature type="domain" description="AB hydrolase-1" evidence="4">
    <location>
        <begin position="97"/>
        <end position="224"/>
    </location>
</feature>
<keyword evidence="7" id="KW-1185">Reference proteome</keyword>
<evidence type="ECO:0000256" key="3">
    <source>
        <dbReference type="SAM" id="SignalP"/>
    </source>
</evidence>
<dbReference type="PANTHER" id="PTHR43248:SF25">
    <property type="entry name" value="AB HYDROLASE-1 DOMAIN-CONTAINING PROTEIN-RELATED"/>
    <property type="match status" value="1"/>
</dbReference>
<evidence type="ECO:0000259" key="5">
    <source>
        <dbReference type="Pfam" id="PF08386"/>
    </source>
</evidence>
<dbReference type="Pfam" id="PF08386">
    <property type="entry name" value="Abhydrolase_4"/>
    <property type="match status" value="1"/>
</dbReference>
<dbReference type="OrthoDB" id="425534at2759"/>
<dbReference type="InterPro" id="IPR013595">
    <property type="entry name" value="Pept_S33_TAP-like_C"/>
</dbReference>
<keyword evidence="2 6" id="KW-0378">Hydrolase</keyword>
<dbReference type="AlphaFoldDB" id="A0A8H6T014"/>
<proteinExistence type="inferred from homology"/>
<dbReference type="Pfam" id="PF00561">
    <property type="entry name" value="Abhydrolase_1"/>
    <property type="match status" value="1"/>
</dbReference>
<dbReference type="EMBL" id="JACAZF010000004">
    <property type="protein sequence ID" value="KAF7307452.1"/>
    <property type="molecule type" value="Genomic_DNA"/>
</dbReference>
<organism evidence="6 7">
    <name type="scientific">Mycena indigotica</name>
    <dbReference type="NCBI Taxonomy" id="2126181"/>
    <lineage>
        <taxon>Eukaryota</taxon>
        <taxon>Fungi</taxon>
        <taxon>Dikarya</taxon>
        <taxon>Basidiomycota</taxon>
        <taxon>Agaricomycotina</taxon>
        <taxon>Agaricomycetes</taxon>
        <taxon>Agaricomycetidae</taxon>
        <taxon>Agaricales</taxon>
        <taxon>Marasmiineae</taxon>
        <taxon>Mycenaceae</taxon>
        <taxon>Mycena</taxon>
    </lineage>
</organism>
<feature type="signal peptide" evidence="3">
    <location>
        <begin position="1"/>
        <end position="23"/>
    </location>
</feature>
<sequence length="584" mass="64335">MVALQVLRVVLLSTVWIGRVCLAYSNICKQDKSLDKFSWATINPSEDLVWTECYGDKHCARLKVPLDYTNPNGPSAAIAIVRVHSVVSHNSPSYRGPILINPGGPGGSGVDMAINIGNRLQTIVGPEFDIIGFDPRGIARSIPRANFFSSRAERALFDAWNIPSPNASAEVLPRIWAHGTLMGQLARGNDDGSLKFIHTDYTARDMLRIVQKHNSEKLQYWGFSSVLTDLFGKFLSSGQIWQRLGSNFCCNDNVGRIVIDGVTDVDDYYATKWSNSLRDTDQVFRAFAVGCAAAGPSGCAFYSGSPDQILTNIETLASSLRARPIPIQTSTSHGILDFSAFRTTLFRSLYVPYAQFPTLAKALASLASGNASDFWELSLVVRGMRQPFQCGCNPGEFQFESLGEATWAVLCNDGAQISADYEDFEAYYTELSKTSTFADQWTMPRMGCLEWPKFPKTNFQGPFTANTSFPLLLIGNTGDPVTPLWSAQKVSKGFKDSVVLTQDSFGHCSLSGPSLCTHKHIRAYFLNGTLPELGTVCSVDTQLFPVASSHYEEAQVVLGLLTESDMELYHNAQRLSMEFHVPMF</sequence>
<dbReference type="GeneID" id="59344695"/>
<evidence type="ECO:0000313" key="6">
    <source>
        <dbReference type="EMBL" id="KAF7307452.1"/>
    </source>
</evidence>
<comment type="similarity">
    <text evidence="1">Belongs to the peptidase S33 family.</text>
</comment>
<dbReference type="InterPro" id="IPR029058">
    <property type="entry name" value="AB_hydrolase_fold"/>
</dbReference>
<dbReference type="Proteomes" id="UP000636479">
    <property type="component" value="Unassembled WGS sequence"/>
</dbReference>
<evidence type="ECO:0000313" key="7">
    <source>
        <dbReference type="Proteomes" id="UP000636479"/>
    </source>
</evidence>
<reference evidence="6" key="1">
    <citation type="submission" date="2020-05" db="EMBL/GenBank/DDBJ databases">
        <title>Mycena genomes resolve the evolution of fungal bioluminescence.</title>
        <authorList>
            <person name="Tsai I.J."/>
        </authorList>
    </citation>
    <scope>NUCLEOTIDE SEQUENCE</scope>
    <source>
        <strain evidence="6">171206Taipei</strain>
    </source>
</reference>
<dbReference type="SUPFAM" id="SSF53474">
    <property type="entry name" value="alpha/beta-Hydrolases"/>
    <property type="match status" value="2"/>
</dbReference>
<feature type="chain" id="PRO_5034075622" evidence="3">
    <location>
        <begin position="24"/>
        <end position="584"/>
    </location>
</feature>
<dbReference type="InterPro" id="IPR000073">
    <property type="entry name" value="AB_hydrolase_1"/>
</dbReference>
<evidence type="ECO:0000259" key="4">
    <source>
        <dbReference type="Pfam" id="PF00561"/>
    </source>
</evidence>
<protein>
    <submittedName>
        <fullName evidence="6">Abhydrolase-4 domain-containing protein</fullName>
    </submittedName>
</protein>
<dbReference type="Gene3D" id="3.40.50.1820">
    <property type="entry name" value="alpha/beta hydrolase"/>
    <property type="match status" value="1"/>
</dbReference>
<feature type="domain" description="Peptidase S33 tripeptidyl aminopeptidase-like C-terminal" evidence="5">
    <location>
        <begin position="437"/>
        <end position="537"/>
    </location>
</feature>
<evidence type="ECO:0000256" key="1">
    <source>
        <dbReference type="ARBA" id="ARBA00010088"/>
    </source>
</evidence>
<dbReference type="RefSeq" id="XP_037222471.1">
    <property type="nucleotide sequence ID" value="XM_037362179.1"/>
</dbReference>
<comment type="caution">
    <text evidence="6">The sequence shown here is derived from an EMBL/GenBank/DDBJ whole genome shotgun (WGS) entry which is preliminary data.</text>
</comment>
<gene>
    <name evidence="6" type="ORF">MIND_00539600</name>
</gene>
<accession>A0A8H6T014</accession>
<name>A0A8H6T014_9AGAR</name>
<keyword evidence="3" id="KW-0732">Signal</keyword>